<sequence>MNILIIYAHPDCKSFNHAILKQVESSIPSIHKVKTIDLYRENFDPVLKFDEENKRRDLSKNPETSKYRDMIKEADKLIFIFPIWWSGMPAVLKGFIDRVFASGFAYSYKKIGLEGHLKGKSAWIITTMNAPAIILPFSNDYGKVLKNQILKQCGIKPAKLTTLTHVESATWEKRNLYLQKISSIAKNIS</sequence>
<protein>
    <submittedName>
        <fullName evidence="4">Flavodoxin-like protein</fullName>
    </submittedName>
</protein>
<dbReference type="GO" id="GO:0003955">
    <property type="term" value="F:NAD(P)H dehydrogenase (quinone) activity"/>
    <property type="evidence" value="ECO:0007669"/>
    <property type="project" value="TreeGrafter"/>
</dbReference>
<dbReference type="PATRIC" id="fig|467210.3.peg.2126"/>
<proteinExistence type="inferred from homology"/>
<dbReference type="OrthoDB" id="9805976at2"/>
<dbReference type="GO" id="GO:0005829">
    <property type="term" value="C:cytosol"/>
    <property type="evidence" value="ECO:0007669"/>
    <property type="project" value="TreeGrafter"/>
</dbReference>
<dbReference type="STRING" id="467210.HMPREF1866_02148"/>
<keyword evidence="2" id="KW-0560">Oxidoreductase</keyword>
<accession>A0A133ZJI4</accession>
<organism evidence="4 5">
    <name type="scientific">Lachnoanaerobaculum saburreum</name>
    <dbReference type="NCBI Taxonomy" id="467210"/>
    <lineage>
        <taxon>Bacteria</taxon>
        <taxon>Bacillati</taxon>
        <taxon>Bacillota</taxon>
        <taxon>Clostridia</taxon>
        <taxon>Lachnospirales</taxon>
        <taxon>Lachnospiraceae</taxon>
        <taxon>Lachnoanaerobaculum</taxon>
    </lineage>
</organism>
<feature type="domain" description="Flavodoxin-like fold" evidence="3">
    <location>
        <begin position="1"/>
        <end position="172"/>
    </location>
</feature>
<evidence type="ECO:0000256" key="2">
    <source>
        <dbReference type="ARBA" id="ARBA00023002"/>
    </source>
</evidence>
<name>A0A133ZJI4_9FIRM</name>
<evidence type="ECO:0000313" key="4">
    <source>
        <dbReference type="EMBL" id="KXB55608.1"/>
    </source>
</evidence>
<comment type="similarity">
    <text evidence="1">Belongs to the NAD(P)H dehydrogenase (quinone) family.</text>
</comment>
<evidence type="ECO:0000313" key="5">
    <source>
        <dbReference type="Proteomes" id="UP000070394"/>
    </source>
</evidence>
<dbReference type="SUPFAM" id="SSF52218">
    <property type="entry name" value="Flavoproteins"/>
    <property type="match status" value="1"/>
</dbReference>
<comment type="caution">
    <text evidence="4">The sequence shown here is derived from an EMBL/GenBank/DDBJ whole genome shotgun (WGS) entry which is preliminary data.</text>
</comment>
<gene>
    <name evidence="4" type="ORF">HMPREF1866_02148</name>
</gene>
<dbReference type="AlphaFoldDB" id="A0A133ZJI4"/>
<dbReference type="InterPro" id="IPR051545">
    <property type="entry name" value="NAD(P)H_dehydrogenase_qn"/>
</dbReference>
<dbReference type="PANTHER" id="PTHR10204">
    <property type="entry name" value="NAD P H OXIDOREDUCTASE-RELATED"/>
    <property type="match status" value="1"/>
</dbReference>
<dbReference type="PANTHER" id="PTHR10204:SF34">
    <property type="entry name" value="NAD(P)H DEHYDROGENASE [QUINONE] 1 ISOFORM 1"/>
    <property type="match status" value="1"/>
</dbReference>
<evidence type="ECO:0000256" key="1">
    <source>
        <dbReference type="ARBA" id="ARBA00006252"/>
    </source>
</evidence>
<dbReference type="RefSeq" id="WP_060931782.1">
    <property type="nucleotide sequence ID" value="NZ_KQ959840.1"/>
</dbReference>
<evidence type="ECO:0000259" key="3">
    <source>
        <dbReference type="Pfam" id="PF02525"/>
    </source>
</evidence>
<dbReference type="InterPro" id="IPR029039">
    <property type="entry name" value="Flavoprotein-like_sf"/>
</dbReference>
<dbReference type="Pfam" id="PF02525">
    <property type="entry name" value="Flavodoxin_2"/>
    <property type="match status" value="1"/>
</dbReference>
<dbReference type="InterPro" id="IPR003680">
    <property type="entry name" value="Flavodoxin_fold"/>
</dbReference>
<dbReference type="Gene3D" id="3.40.50.360">
    <property type="match status" value="1"/>
</dbReference>
<keyword evidence="5" id="KW-1185">Reference proteome</keyword>
<dbReference type="EMBL" id="LSDA01000111">
    <property type="protein sequence ID" value="KXB55608.1"/>
    <property type="molecule type" value="Genomic_DNA"/>
</dbReference>
<reference evidence="5" key="1">
    <citation type="submission" date="2016-01" db="EMBL/GenBank/DDBJ databases">
        <authorList>
            <person name="Mitreva M."/>
            <person name="Pepin K.H."/>
            <person name="Mihindukulasuriya K.A."/>
            <person name="Fulton R."/>
            <person name="Fronick C."/>
            <person name="O'Laughlin M."/>
            <person name="Miner T."/>
            <person name="Herter B."/>
            <person name="Rosa B.A."/>
            <person name="Cordes M."/>
            <person name="Tomlinson C."/>
            <person name="Wollam A."/>
            <person name="Palsikar V.B."/>
            <person name="Mardis E.R."/>
            <person name="Wilson R.K."/>
        </authorList>
    </citation>
    <scope>NUCLEOTIDE SEQUENCE [LARGE SCALE GENOMIC DNA]</scope>
    <source>
        <strain evidence="5">DNF00896</strain>
    </source>
</reference>
<dbReference type="Proteomes" id="UP000070394">
    <property type="component" value="Unassembled WGS sequence"/>
</dbReference>